<feature type="domain" description="LysM" evidence="12">
    <location>
        <begin position="491"/>
        <end position="535"/>
    </location>
</feature>
<feature type="signal peptide" evidence="11">
    <location>
        <begin position="1"/>
        <end position="27"/>
    </location>
</feature>
<dbReference type="GO" id="GO:0009253">
    <property type="term" value="P:peptidoglycan catabolic process"/>
    <property type="evidence" value="ECO:0007669"/>
    <property type="project" value="InterPro"/>
</dbReference>
<evidence type="ECO:0000259" key="12">
    <source>
        <dbReference type="PROSITE" id="PS51782"/>
    </source>
</evidence>
<dbReference type="PANTHER" id="PTHR30404:SF0">
    <property type="entry name" value="N-ACETYLMURAMOYL-L-ALANINE AMIDASE AMIC"/>
    <property type="match status" value="1"/>
</dbReference>
<sequence length="538" mass="56562">MRGYPANFRQFSCFVALAMAPLCAVHAADVKSARVWAGPEYTRLVLDVSGPVDYKTRQDGDQLVIDLGRSGLADDYAAPKSQGLLKGLDSNQQGNRLQLVAKVDSSSHYKSFVLQPAANYGYRLVVDVYPGNGVAASSKAVPAPAQDDGDDDAAPPPAPVAIKTAASGKNSLKSTQSGMASTRQAAALLNGERKVVVAVDAGHGGQDPGAHGPGGTLEKNVTLAVARELAAQINKQPGMKAVLTRDSDFFIPLKQRYDIARRNNADLFVSVHADAFVNGDAKGSSVWVLSPRGKTSEAARWLADRENRADLIGGVSLDDKDDSLAAVLLDLQQGYAMQASEAVATNVLKALGGLGPTHRGYVERANFVVLRSPDVPSILVETAFISNPDEERKLRDPSHQSHLAEAVMGGVRSYFESTPPPGSWFAAQASRRNGTVVASVPKSDDDDADHPVSTAASKAVAQAMAGSARSGEVKVASAKNDGDRADANVRDLHRVTAGESLRSIARQYGVSITALKNANRSINTDAVHAGMVLAIPAG</sequence>
<dbReference type="Pfam" id="PF01476">
    <property type="entry name" value="LysM"/>
    <property type="match status" value="1"/>
</dbReference>
<evidence type="ECO:0000313" key="14">
    <source>
        <dbReference type="Proteomes" id="UP000199477"/>
    </source>
</evidence>
<comment type="catalytic activity">
    <reaction evidence="1">
        <text>Hydrolyzes the link between N-acetylmuramoyl residues and L-amino acid residues in certain cell-wall glycopeptides.</text>
        <dbReference type="EC" id="3.5.1.28"/>
    </reaction>
</comment>
<evidence type="ECO:0000256" key="3">
    <source>
        <dbReference type="ARBA" id="ARBA00010860"/>
    </source>
</evidence>
<evidence type="ECO:0000313" key="13">
    <source>
        <dbReference type="EMBL" id="SFE68896.1"/>
    </source>
</evidence>
<evidence type="ECO:0000256" key="6">
    <source>
        <dbReference type="ARBA" id="ARBA00022764"/>
    </source>
</evidence>
<dbReference type="PROSITE" id="PS51782">
    <property type="entry name" value="LYSM"/>
    <property type="match status" value="1"/>
</dbReference>
<evidence type="ECO:0000256" key="1">
    <source>
        <dbReference type="ARBA" id="ARBA00001561"/>
    </source>
</evidence>
<evidence type="ECO:0000256" key="2">
    <source>
        <dbReference type="ARBA" id="ARBA00004418"/>
    </source>
</evidence>
<feature type="chain" id="PRO_5011738797" description="N-acetylmuramoyl-L-alanine amidase AmiC" evidence="11">
    <location>
        <begin position="28"/>
        <end position="538"/>
    </location>
</feature>
<dbReference type="GO" id="GO:0071555">
    <property type="term" value="P:cell wall organization"/>
    <property type="evidence" value="ECO:0007669"/>
    <property type="project" value="UniProtKB-KW"/>
</dbReference>
<dbReference type="FunFam" id="3.40.630.40:FF:000001">
    <property type="entry name" value="N-acetylmuramoyl-L-alanine amidase"/>
    <property type="match status" value="1"/>
</dbReference>
<dbReference type="Gene3D" id="3.10.350.10">
    <property type="entry name" value="LysM domain"/>
    <property type="match status" value="1"/>
</dbReference>
<dbReference type="GO" id="GO:0008745">
    <property type="term" value="F:N-acetylmuramoyl-L-alanine amidase activity"/>
    <property type="evidence" value="ECO:0007669"/>
    <property type="project" value="UniProtKB-EC"/>
</dbReference>
<dbReference type="CDD" id="cd00118">
    <property type="entry name" value="LysM"/>
    <property type="match status" value="1"/>
</dbReference>
<feature type="region of interest" description="Disordered" evidence="10">
    <location>
        <begin position="137"/>
        <end position="159"/>
    </location>
</feature>
<dbReference type="PANTHER" id="PTHR30404">
    <property type="entry name" value="N-ACETYLMURAMOYL-L-ALANINE AMIDASE"/>
    <property type="match status" value="1"/>
</dbReference>
<dbReference type="InterPro" id="IPR036779">
    <property type="entry name" value="LysM_dom_sf"/>
</dbReference>
<keyword evidence="6" id="KW-0574">Periplasm</keyword>
<dbReference type="SUPFAM" id="SSF53187">
    <property type="entry name" value="Zn-dependent exopeptidases"/>
    <property type="match status" value="1"/>
</dbReference>
<dbReference type="Pfam" id="PF01520">
    <property type="entry name" value="Amidase_3"/>
    <property type="match status" value="1"/>
</dbReference>
<dbReference type="SMART" id="SM00646">
    <property type="entry name" value="Ami_3"/>
    <property type="match status" value="1"/>
</dbReference>
<evidence type="ECO:0000256" key="8">
    <source>
        <dbReference type="ARBA" id="ARBA00023316"/>
    </source>
</evidence>
<protein>
    <recommendedName>
        <fullName evidence="9">N-acetylmuramoyl-L-alanine amidase AmiC</fullName>
        <ecNumber evidence="4">3.5.1.28</ecNumber>
    </recommendedName>
</protein>
<dbReference type="SMART" id="SM00257">
    <property type="entry name" value="LysM"/>
    <property type="match status" value="1"/>
</dbReference>
<dbReference type="RefSeq" id="WP_026636273.1">
    <property type="nucleotide sequence ID" value="NZ_FONH01000003.1"/>
</dbReference>
<keyword evidence="8" id="KW-0961">Cell wall biogenesis/degradation</keyword>
<proteinExistence type="inferred from homology"/>
<dbReference type="InterPro" id="IPR002508">
    <property type="entry name" value="MurNAc-LAA_cat"/>
</dbReference>
<dbReference type="Gene3D" id="2.60.40.3500">
    <property type="match status" value="1"/>
</dbReference>
<keyword evidence="7" id="KW-0378">Hydrolase</keyword>
<dbReference type="AlphaFoldDB" id="A0A1I2CKQ8"/>
<feature type="compositionally biased region" description="Low complexity" evidence="10">
    <location>
        <begin position="137"/>
        <end position="146"/>
    </location>
</feature>
<dbReference type="Proteomes" id="UP000199477">
    <property type="component" value="Unassembled WGS sequence"/>
</dbReference>
<organism evidence="13 14">
    <name type="scientific">Dyella marensis</name>
    <dbReference type="NCBI Taxonomy" id="500610"/>
    <lineage>
        <taxon>Bacteria</taxon>
        <taxon>Pseudomonadati</taxon>
        <taxon>Pseudomonadota</taxon>
        <taxon>Gammaproteobacteria</taxon>
        <taxon>Lysobacterales</taxon>
        <taxon>Rhodanobacteraceae</taxon>
        <taxon>Dyella</taxon>
    </lineage>
</organism>
<dbReference type="EMBL" id="FONH01000003">
    <property type="protein sequence ID" value="SFE68896.1"/>
    <property type="molecule type" value="Genomic_DNA"/>
</dbReference>
<dbReference type="Gene3D" id="3.40.630.40">
    <property type="entry name" value="Zn-dependent exopeptidases"/>
    <property type="match status" value="1"/>
</dbReference>
<comment type="similarity">
    <text evidence="3">Belongs to the N-acetylmuramoyl-L-alanine amidase 3 family.</text>
</comment>
<dbReference type="GO" id="GO:0030288">
    <property type="term" value="C:outer membrane-bounded periplasmic space"/>
    <property type="evidence" value="ECO:0007669"/>
    <property type="project" value="TreeGrafter"/>
</dbReference>
<evidence type="ECO:0000256" key="11">
    <source>
        <dbReference type="SAM" id="SignalP"/>
    </source>
</evidence>
<dbReference type="STRING" id="500610.SAMN02799615_01533"/>
<accession>A0A1I2CKQ8</accession>
<dbReference type="InterPro" id="IPR050695">
    <property type="entry name" value="N-acetylmuramoyl_amidase_3"/>
</dbReference>
<evidence type="ECO:0000256" key="9">
    <source>
        <dbReference type="ARBA" id="ARBA00074581"/>
    </source>
</evidence>
<gene>
    <name evidence="13" type="ORF">SAMN02799615_01533</name>
</gene>
<dbReference type="EC" id="3.5.1.28" evidence="4"/>
<dbReference type="SUPFAM" id="SSF54106">
    <property type="entry name" value="LysM domain"/>
    <property type="match status" value="1"/>
</dbReference>
<reference evidence="14" key="1">
    <citation type="submission" date="2016-10" db="EMBL/GenBank/DDBJ databases">
        <authorList>
            <person name="Varghese N."/>
            <person name="Submissions S."/>
        </authorList>
    </citation>
    <scope>NUCLEOTIDE SEQUENCE [LARGE SCALE GENOMIC DNA]</scope>
    <source>
        <strain evidence="14">UNC178MFTsu3.1</strain>
    </source>
</reference>
<evidence type="ECO:0000256" key="10">
    <source>
        <dbReference type="SAM" id="MobiDB-lite"/>
    </source>
</evidence>
<keyword evidence="14" id="KW-1185">Reference proteome</keyword>
<dbReference type="InterPro" id="IPR018392">
    <property type="entry name" value="LysM"/>
</dbReference>
<dbReference type="CDD" id="cd02696">
    <property type="entry name" value="MurNAc-LAA"/>
    <property type="match status" value="1"/>
</dbReference>
<evidence type="ECO:0000256" key="4">
    <source>
        <dbReference type="ARBA" id="ARBA00011901"/>
    </source>
</evidence>
<evidence type="ECO:0000256" key="5">
    <source>
        <dbReference type="ARBA" id="ARBA00022729"/>
    </source>
</evidence>
<keyword evidence="5 11" id="KW-0732">Signal</keyword>
<comment type="subcellular location">
    <subcellularLocation>
        <location evidence="2">Periplasm</location>
    </subcellularLocation>
</comment>
<name>A0A1I2CKQ8_9GAMM</name>
<evidence type="ECO:0000256" key="7">
    <source>
        <dbReference type="ARBA" id="ARBA00022801"/>
    </source>
</evidence>